<feature type="domain" description="HTH crp-type" evidence="4">
    <location>
        <begin position="146"/>
        <end position="220"/>
    </location>
</feature>
<dbReference type="SUPFAM" id="SSF46785">
    <property type="entry name" value="Winged helix' DNA-binding domain"/>
    <property type="match status" value="1"/>
</dbReference>
<dbReference type="PROSITE" id="PS51063">
    <property type="entry name" value="HTH_CRP_2"/>
    <property type="match status" value="1"/>
</dbReference>
<dbReference type="InterPro" id="IPR014710">
    <property type="entry name" value="RmlC-like_jellyroll"/>
</dbReference>
<reference evidence="5 6" key="1">
    <citation type="submission" date="2021-03" db="EMBL/GenBank/DDBJ databases">
        <title>Genomic Encyclopedia of Type Strains, Phase III (KMG-III): the genomes of soil and plant-associated and newly described type strains.</title>
        <authorList>
            <person name="Whitman W."/>
        </authorList>
    </citation>
    <scope>NUCLEOTIDE SEQUENCE [LARGE SCALE GENOMIC DNA]</scope>
    <source>
        <strain evidence="5 6">IMMIB AFH-6</strain>
    </source>
</reference>
<keyword evidence="6" id="KW-1185">Reference proteome</keyword>
<dbReference type="RefSeq" id="WP_209766639.1">
    <property type="nucleotide sequence ID" value="NZ_JAGINP010000008.1"/>
</dbReference>
<gene>
    <name evidence="5" type="ORF">J2851_002551</name>
</gene>
<accession>A0ABS4SJM6</accession>
<evidence type="ECO:0000256" key="2">
    <source>
        <dbReference type="ARBA" id="ARBA00023125"/>
    </source>
</evidence>
<sequence>MACDLCQLRRRTFFHQLSDEELSFVRSMKREQTTLSPDADILHTGETGKLFTLFAGWAYRYRDFPDGSRQILDFLLPGDLIGLQAAILPKTQYGVKALTAVSLCALDADMLDQMPERLPDLTRILLRSLMQDQRRTDGQLAFLGRRTAAQRMGYLLLELFDRLQRVGMTSDSWCQFPPQRRHLADALGLSGAHVNRSMADLRDSGLATLGNNVLVLLDRKRLETFAGYSAVDEGNRFIL</sequence>
<dbReference type="InterPro" id="IPR018490">
    <property type="entry name" value="cNMP-bd_dom_sf"/>
</dbReference>
<dbReference type="InterPro" id="IPR012318">
    <property type="entry name" value="HTH_CRP"/>
</dbReference>
<evidence type="ECO:0000313" key="6">
    <source>
        <dbReference type="Proteomes" id="UP000781958"/>
    </source>
</evidence>
<organism evidence="5 6">
    <name type="scientific">Azospirillum rugosum</name>
    <dbReference type="NCBI Taxonomy" id="416170"/>
    <lineage>
        <taxon>Bacteria</taxon>
        <taxon>Pseudomonadati</taxon>
        <taxon>Pseudomonadota</taxon>
        <taxon>Alphaproteobacteria</taxon>
        <taxon>Rhodospirillales</taxon>
        <taxon>Azospirillaceae</taxon>
        <taxon>Azospirillum</taxon>
    </lineage>
</organism>
<dbReference type="Pfam" id="PF13545">
    <property type="entry name" value="HTH_Crp_2"/>
    <property type="match status" value="1"/>
</dbReference>
<dbReference type="SUPFAM" id="SSF51206">
    <property type="entry name" value="cAMP-binding domain-like"/>
    <property type="match status" value="1"/>
</dbReference>
<evidence type="ECO:0000313" key="5">
    <source>
        <dbReference type="EMBL" id="MBP2292770.1"/>
    </source>
</evidence>
<dbReference type="CDD" id="cd00038">
    <property type="entry name" value="CAP_ED"/>
    <property type="match status" value="1"/>
</dbReference>
<keyword evidence="2" id="KW-0238">DNA-binding</keyword>
<keyword evidence="3" id="KW-0804">Transcription</keyword>
<evidence type="ECO:0000256" key="3">
    <source>
        <dbReference type="ARBA" id="ARBA00023163"/>
    </source>
</evidence>
<protein>
    <submittedName>
        <fullName evidence="5">CRP-like cAMP-binding protein</fullName>
    </submittedName>
</protein>
<dbReference type="Proteomes" id="UP000781958">
    <property type="component" value="Unassembled WGS sequence"/>
</dbReference>
<dbReference type="EMBL" id="JAGINP010000008">
    <property type="protein sequence ID" value="MBP2292770.1"/>
    <property type="molecule type" value="Genomic_DNA"/>
</dbReference>
<dbReference type="Gene3D" id="1.10.10.10">
    <property type="entry name" value="Winged helix-like DNA-binding domain superfamily/Winged helix DNA-binding domain"/>
    <property type="match status" value="1"/>
</dbReference>
<keyword evidence="1" id="KW-0805">Transcription regulation</keyword>
<dbReference type="InterPro" id="IPR036390">
    <property type="entry name" value="WH_DNA-bd_sf"/>
</dbReference>
<evidence type="ECO:0000256" key="1">
    <source>
        <dbReference type="ARBA" id="ARBA00023015"/>
    </source>
</evidence>
<name>A0ABS4SJM6_9PROT</name>
<dbReference type="InterPro" id="IPR000595">
    <property type="entry name" value="cNMP-bd_dom"/>
</dbReference>
<comment type="caution">
    <text evidence="5">The sequence shown here is derived from an EMBL/GenBank/DDBJ whole genome shotgun (WGS) entry which is preliminary data.</text>
</comment>
<dbReference type="InterPro" id="IPR036388">
    <property type="entry name" value="WH-like_DNA-bd_sf"/>
</dbReference>
<dbReference type="Pfam" id="PF00027">
    <property type="entry name" value="cNMP_binding"/>
    <property type="match status" value="1"/>
</dbReference>
<dbReference type="Gene3D" id="2.60.120.10">
    <property type="entry name" value="Jelly Rolls"/>
    <property type="match status" value="1"/>
</dbReference>
<proteinExistence type="predicted"/>
<evidence type="ECO:0000259" key="4">
    <source>
        <dbReference type="PROSITE" id="PS51063"/>
    </source>
</evidence>